<dbReference type="GO" id="GO:0006397">
    <property type="term" value="P:mRNA processing"/>
    <property type="evidence" value="ECO:0007669"/>
    <property type="project" value="UniProtKB-KW"/>
</dbReference>
<reference evidence="6 7" key="1">
    <citation type="submission" date="2014-04" db="EMBL/GenBank/DDBJ databases">
        <authorList>
            <consortium name="DOE Joint Genome Institute"/>
            <person name="Kuo A."/>
            <person name="Ruytinx J."/>
            <person name="Rineau F."/>
            <person name="Colpaert J."/>
            <person name="Kohler A."/>
            <person name="Nagy L.G."/>
            <person name="Floudas D."/>
            <person name="Copeland A."/>
            <person name="Barry K.W."/>
            <person name="Cichocki N."/>
            <person name="Veneault-Fourrey C."/>
            <person name="LaButti K."/>
            <person name="Lindquist E.A."/>
            <person name="Lipzen A."/>
            <person name="Lundell T."/>
            <person name="Morin E."/>
            <person name="Murat C."/>
            <person name="Sun H."/>
            <person name="Tunlid A."/>
            <person name="Henrissat B."/>
            <person name="Grigoriev I.V."/>
            <person name="Hibbett D.S."/>
            <person name="Martin F."/>
            <person name="Nordberg H.P."/>
            <person name="Cantor M.N."/>
            <person name="Hua S.X."/>
        </authorList>
    </citation>
    <scope>NUCLEOTIDE SEQUENCE [LARGE SCALE GENOMIC DNA]</scope>
    <source>
        <strain evidence="6 7">UH-Slu-Lm8-n1</strain>
    </source>
</reference>
<feature type="region of interest" description="Disordered" evidence="4">
    <location>
        <begin position="233"/>
        <end position="254"/>
    </location>
</feature>
<feature type="region of interest" description="Disordered" evidence="4">
    <location>
        <begin position="1"/>
        <end position="36"/>
    </location>
</feature>
<organism evidence="6 7">
    <name type="scientific">Suillus luteus UH-Slu-Lm8-n1</name>
    <dbReference type="NCBI Taxonomy" id="930992"/>
    <lineage>
        <taxon>Eukaryota</taxon>
        <taxon>Fungi</taxon>
        <taxon>Dikarya</taxon>
        <taxon>Basidiomycota</taxon>
        <taxon>Agaricomycotina</taxon>
        <taxon>Agaricomycetes</taxon>
        <taxon>Agaricomycetidae</taxon>
        <taxon>Boletales</taxon>
        <taxon>Suillineae</taxon>
        <taxon>Suillaceae</taxon>
        <taxon>Suillus</taxon>
    </lineage>
</organism>
<keyword evidence="1" id="KW-0507">mRNA processing</keyword>
<feature type="compositionally biased region" description="Polar residues" evidence="4">
    <location>
        <begin position="24"/>
        <end position="36"/>
    </location>
</feature>
<dbReference type="InterPro" id="IPR036875">
    <property type="entry name" value="Znf_CCHC_sf"/>
</dbReference>
<keyword evidence="2" id="KW-0479">Metal-binding</keyword>
<evidence type="ECO:0000313" key="6">
    <source>
        <dbReference type="EMBL" id="KIK34516.1"/>
    </source>
</evidence>
<keyword evidence="3" id="KW-0175">Coiled coil</keyword>
<evidence type="ECO:0000313" key="7">
    <source>
        <dbReference type="Proteomes" id="UP000054485"/>
    </source>
</evidence>
<evidence type="ECO:0000256" key="1">
    <source>
        <dbReference type="ARBA" id="ARBA00022664"/>
    </source>
</evidence>
<dbReference type="HOGENOM" id="CLU_033086_0_0_1"/>
<feature type="domain" description="CCHC-type" evidence="5">
    <location>
        <begin position="454"/>
        <end position="468"/>
    </location>
</feature>
<feature type="compositionally biased region" description="Polar residues" evidence="4">
    <location>
        <begin position="613"/>
        <end position="630"/>
    </location>
</feature>
<keyword evidence="7" id="KW-1185">Reference proteome</keyword>
<feature type="compositionally biased region" description="Polar residues" evidence="4">
    <location>
        <begin position="552"/>
        <end position="585"/>
    </location>
</feature>
<feature type="region of interest" description="Disordered" evidence="4">
    <location>
        <begin position="517"/>
        <end position="630"/>
    </location>
</feature>
<name>A0A0C9ZYK8_9AGAM</name>
<dbReference type="Proteomes" id="UP000054485">
    <property type="component" value="Unassembled WGS sequence"/>
</dbReference>
<dbReference type="AlphaFoldDB" id="A0A0C9ZYK8"/>
<sequence length="630" mass="69154">MPQTKQGVGSGNDPPNPRPLTPSVGPNTRHTTRIPTSSAEIEAMWNSVMDTASAEAFLSYKLLCHRNEAFTLAHLTSILFHITQMSANIPLPVTTAIRAVAFILKKHTACEIAKAAAEQLASDLVPQLTAQLKDSLSLHTTDLQATTERLANLAQQADNTLVPTVASVERLHKLLKDEHEEKEDDARIAADRIEEAVNKLQSSVEEHRATLKSLAPSLTATQDRINQLSAQLLSPPQQPSLPPSSQPSYSSIVASHLPPSVDKAVGHAAIRAREILLEPQPNSTLFPPNTSNSDIAKKLKTALATIRTDSTPPGDIRSVAPLRNGGLVVELESEHLALWLGGVEGRALLEGHFDSAVSFRNRTFPIVLEYLPIHLQIEQTEFLRKIEEENCLPTDTLSSIRWIKPPLRHSQTQRKAFALLQVSTASYANDILRDGICIDSERFAVRKDRKEPTRCAKCQRYGHIARNCTASLDTCGTCSGDHRTTQNCPEFIRRCDLLNEKFPENRMPYFPTELAWTHAIQPPPPPKPPLPTSPSPSTTSPPARRSKLINANLRQTTISYPPQSKPSTTRIASSSPQHPNPSTTPDFHRQSVDLLKDLYPPSDFGFGNPEPSTPNAFDSPASSSFATAHD</sequence>
<feature type="coiled-coil region" evidence="3">
    <location>
        <begin position="165"/>
        <end position="210"/>
    </location>
</feature>
<proteinExistence type="predicted"/>
<dbReference type="STRING" id="930992.A0A0C9ZYK8"/>
<evidence type="ECO:0000256" key="3">
    <source>
        <dbReference type="SAM" id="Coils"/>
    </source>
</evidence>
<keyword evidence="2" id="KW-0863">Zinc-finger</keyword>
<dbReference type="GO" id="GO:0003676">
    <property type="term" value="F:nucleic acid binding"/>
    <property type="evidence" value="ECO:0007669"/>
    <property type="project" value="InterPro"/>
</dbReference>
<evidence type="ECO:0000256" key="4">
    <source>
        <dbReference type="SAM" id="MobiDB-lite"/>
    </source>
</evidence>
<feature type="compositionally biased region" description="Basic and acidic residues" evidence="4">
    <location>
        <begin position="586"/>
        <end position="596"/>
    </location>
</feature>
<evidence type="ECO:0000256" key="2">
    <source>
        <dbReference type="PROSITE-ProRule" id="PRU00047"/>
    </source>
</evidence>
<dbReference type="OrthoDB" id="2800503at2759"/>
<dbReference type="GO" id="GO:0008270">
    <property type="term" value="F:zinc ion binding"/>
    <property type="evidence" value="ECO:0007669"/>
    <property type="project" value="UniProtKB-KW"/>
</dbReference>
<protein>
    <recommendedName>
        <fullName evidence="5">CCHC-type domain-containing protein</fullName>
    </recommendedName>
</protein>
<evidence type="ECO:0000259" key="5">
    <source>
        <dbReference type="PROSITE" id="PS50158"/>
    </source>
</evidence>
<dbReference type="InterPro" id="IPR001878">
    <property type="entry name" value="Znf_CCHC"/>
</dbReference>
<dbReference type="EMBL" id="KN835742">
    <property type="protein sequence ID" value="KIK34516.1"/>
    <property type="molecule type" value="Genomic_DNA"/>
</dbReference>
<dbReference type="InParanoid" id="A0A0C9ZYK8"/>
<dbReference type="Gene3D" id="4.10.60.10">
    <property type="entry name" value="Zinc finger, CCHC-type"/>
    <property type="match status" value="1"/>
</dbReference>
<dbReference type="PROSITE" id="PS50158">
    <property type="entry name" value="ZF_CCHC"/>
    <property type="match status" value="1"/>
</dbReference>
<feature type="compositionally biased region" description="Pro residues" evidence="4">
    <location>
        <begin position="236"/>
        <end position="245"/>
    </location>
</feature>
<feature type="compositionally biased region" description="Pro residues" evidence="4">
    <location>
        <begin position="521"/>
        <end position="534"/>
    </location>
</feature>
<dbReference type="SUPFAM" id="SSF57756">
    <property type="entry name" value="Retrovirus zinc finger-like domains"/>
    <property type="match status" value="1"/>
</dbReference>
<accession>A0A0C9ZYK8</accession>
<keyword evidence="2" id="KW-0862">Zinc</keyword>
<reference evidence="7" key="2">
    <citation type="submission" date="2015-01" db="EMBL/GenBank/DDBJ databases">
        <title>Evolutionary Origins and Diversification of the Mycorrhizal Mutualists.</title>
        <authorList>
            <consortium name="DOE Joint Genome Institute"/>
            <consortium name="Mycorrhizal Genomics Consortium"/>
            <person name="Kohler A."/>
            <person name="Kuo A."/>
            <person name="Nagy L.G."/>
            <person name="Floudas D."/>
            <person name="Copeland A."/>
            <person name="Barry K.W."/>
            <person name="Cichocki N."/>
            <person name="Veneault-Fourrey C."/>
            <person name="LaButti K."/>
            <person name="Lindquist E.A."/>
            <person name="Lipzen A."/>
            <person name="Lundell T."/>
            <person name="Morin E."/>
            <person name="Murat C."/>
            <person name="Riley R."/>
            <person name="Ohm R."/>
            <person name="Sun H."/>
            <person name="Tunlid A."/>
            <person name="Henrissat B."/>
            <person name="Grigoriev I.V."/>
            <person name="Hibbett D.S."/>
            <person name="Martin F."/>
        </authorList>
    </citation>
    <scope>NUCLEOTIDE SEQUENCE [LARGE SCALE GENOMIC DNA]</scope>
    <source>
        <strain evidence="7">UH-Slu-Lm8-n1</strain>
    </source>
</reference>
<gene>
    <name evidence="6" type="ORF">CY34DRAFT_97858</name>
</gene>